<dbReference type="Gene3D" id="3.30.1950.10">
    <property type="entry name" value="wza like domain"/>
    <property type="match status" value="1"/>
</dbReference>
<dbReference type="InterPro" id="IPR019554">
    <property type="entry name" value="Soluble_ligand-bd"/>
</dbReference>
<accession>A0A0M5MLE9</accession>
<dbReference type="PANTHER" id="PTHR33619">
    <property type="entry name" value="POLYSACCHARIDE EXPORT PROTEIN GFCE-RELATED"/>
    <property type="match status" value="1"/>
</dbReference>
<evidence type="ECO:0000259" key="3">
    <source>
        <dbReference type="Pfam" id="PF10531"/>
    </source>
</evidence>
<feature type="domain" description="Soluble ligand binding" evidence="3">
    <location>
        <begin position="392"/>
        <end position="445"/>
    </location>
</feature>
<dbReference type="OrthoDB" id="9793939at2"/>
<evidence type="ECO:0000256" key="1">
    <source>
        <dbReference type="ARBA" id="ARBA00022729"/>
    </source>
</evidence>
<organism evidence="4 5">
    <name type="scientific">Nostoc piscinale CENA21</name>
    <dbReference type="NCBI Taxonomy" id="224013"/>
    <lineage>
        <taxon>Bacteria</taxon>
        <taxon>Bacillati</taxon>
        <taxon>Cyanobacteriota</taxon>
        <taxon>Cyanophyceae</taxon>
        <taxon>Nostocales</taxon>
        <taxon>Nostocaceae</taxon>
        <taxon>Nostoc</taxon>
    </lineage>
</organism>
<reference evidence="4 5" key="2">
    <citation type="journal article" date="2016" name="Genome Announc.">
        <title>Draft Genome Sequence of the N2-Fixing Cyanobacterium Nostoc piscinale CENA21, Isolated from the Brazilian Amazon Floodplain.</title>
        <authorList>
            <person name="Leao T."/>
            <person name="Guimaraes P.I."/>
            <person name="de Melo A.G."/>
            <person name="Ramos R.T."/>
            <person name="Leao P.N."/>
            <person name="Silva A."/>
            <person name="Fiore M.F."/>
            <person name="Schneider M.P."/>
        </authorList>
    </citation>
    <scope>NUCLEOTIDE SEQUENCE [LARGE SCALE GENOMIC DNA]</scope>
    <source>
        <strain evidence="4 5">CENA21</strain>
    </source>
</reference>
<dbReference type="GO" id="GO:0015159">
    <property type="term" value="F:polysaccharide transmembrane transporter activity"/>
    <property type="evidence" value="ECO:0007669"/>
    <property type="project" value="InterPro"/>
</dbReference>
<evidence type="ECO:0000313" key="4">
    <source>
        <dbReference type="EMBL" id="ALF54555.1"/>
    </source>
</evidence>
<dbReference type="AlphaFoldDB" id="A0A0M5MLE9"/>
<dbReference type="EMBL" id="CP012036">
    <property type="protein sequence ID" value="ALF54555.1"/>
    <property type="molecule type" value="Genomic_DNA"/>
</dbReference>
<dbReference type="Proteomes" id="UP000062645">
    <property type="component" value="Chromosome"/>
</dbReference>
<protein>
    <submittedName>
        <fullName evidence="4">Polysaccharide export protein</fullName>
    </submittedName>
</protein>
<dbReference type="InterPro" id="IPR003715">
    <property type="entry name" value="Poly_export_N"/>
</dbReference>
<name>A0A0M5MLE9_9NOSO</name>
<dbReference type="Pfam" id="PF10531">
    <property type="entry name" value="SLBB"/>
    <property type="match status" value="1"/>
</dbReference>
<dbReference type="Gene3D" id="3.10.560.10">
    <property type="entry name" value="Outer membrane lipoprotein wza domain like"/>
    <property type="match status" value="3"/>
</dbReference>
<keyword evidence="5" id="KW-1185">Reference proteome</keyword>
<dbReference type="KEGG" id="npz:ACX27_19610"/>
<proteinExistence type="predicted"/>
<gene>
    <name evidence="4" type="ORF">ACX27_19610</name>
</gene>
<dbReference type="PATRIC" id="fig|224013.5.peg.4684"/>
<keyword evidence="1" id="KW-0732">Signal</keyword>
<evidence type="ECO:0000259" key="2">
    <source>
        <dbReference type="Pfam" id="PF02563"/>
    </source>
</evidence>
<sequence length="504" mass="52715">MFNTGLLKFLTQSSMGVAFCTAINFAVSPVSLAQGQPVLPTAKPVIPTSQTIPPNRTPVIPTLQQVPSATSQQLDSTYTLGGGDRIRVNVFEVPEYTGEYQIPPGGAITLPLIGSVPLQGLTTEQASDEIARRYSRYLKRPLISVNLLSSRPINIFVAGEVTRPGSYTLSLSGGAGDNPGVQYPTVLAALTTAQGVTLAADVTQVEVRRKVGRGGEQRVTLNLKEAVQTGQVGQDITLRDGDTIFVPTASSFDKAEARNLAASNFAASPSTPRTVAIIGEVNRPGSYLVTTGGGGAEGGAGGLPTVTRAIQLAGGITGQADIRSLKLRRPTRTGSEQTIDINLWQLLQSGDVNQDIIVQDGDTIVIPTATDVTAAEATQLANTTLSPNTIQVGVVGEVKRPGATELKPNSSLNQALLAAGGFNDSRASRAAVDLVRLNPDGSVTKRVVKVNFADGINEATNPILRNNDVVIVSRNGLTKTSETLGAISGPFGVILNVLRLFTGF</sequence>
<evidence type="ECO:0000313" key="5">
    <source>
        <dbReference type="Proteomes" id="UP000062645"/>
    </source>
</evidence>
<dbReference type="RefSeq" id="WP_062295087.1">
    <property type="nucleotide sequence ID" value="NZ_CP012036.1"/>
</dbReference>
<feature type="domain" description="Polysaccharide export protein N-terminal" evidence="2">
    <location>
        <begin position="75"/>
        <end position="147"/>
    </location>
</feature>
<dbReference type="Pfam" id="PF02563">
    <property type="entry name" value="Poly_export"/>
    <property type="match status" value="1"/>
</dbReference>
<reference evidence="5" key="1">
    <citation type="submission" date="2015-07" db="EMBL/GenBank/DDBJ databases">
        <title>Genome Of Nitrogen-Fixing Cyanobacterium Nostoc piscinale CENA21 From Solimoes/Amazon River Floodplain Sediments And Comparative Genomics To Uncover Biosynthetic Natural Products Potential.</title>
        <authorList>
            <person name="Leao T.F."/>
            <person name="Leao P.N."/>
            <person name="Guimaraes P.I."/>
            <person name="de Melo A.G.C."/>
            <person name="Ramos R.T.J."/>
            <person name="Silva A."/>
            <person name="Fiore M.F."/>
            <person name="Schneider M.P.C."/>
        </authorList>
    </citation>
    <scope>NUCLEOTIDE SEQUENCE [LARGE SCALE GENOMIC DNA]</scope>
    <source>
        <strain evidence="5">CENA21</strain>
    </source>
</reference>
<dbReference type="PANTHER" id="PTHR33619:SF3">
    <property type="entry name" value="POLYSACCHARIDE EXPORT PROTEIN GFCE-RELATED"/>
    <property type="match status" value="1"/>
</dbReference>
<dbReference type="InterPro" id="IPR049712">
    <property type="entry name" value="Poly_export"/>
</dbReference>
<dbReference type="STRING" id="224013.ACX27_19610"/>